<protein>
    <submittedName>
        <fullName evidence="2">Nuclear transport factor 2 family protein</fullName>
    </submittedName>
</protein>
<dbReference type="InterPro" id="IPR032710">
    <property type="entry name" value="NTF2-like_dom_sf"/>
</dbReference>
<sequence>MKAFRELVEAQIATGEMSGVEELLADDVVFRSPVAFKPYPGKAITAAILQGVSRVFSDFRYVNEIEDGRHSALVFETKVGDTSVHGCDFITTNDDGLITEFTVMVRPLSAANALAEAMGAQFDRIQAEAVAMEETR</sequence>
<accession>A0A554S7B9</accession>
<comment type="caution">
    <text evidence="2">The sequence shown here is derived from an EMBL/GenBank/DDBJ whole genome shotgun (WGS) entry which is preliminary data.</text>
</comment>
<dbReference type="Pfam" id="PF12680">
    <property type="entry name" value="SnoaL_2"/>
    <property type="match status" value="1"/>
</dbReference>
<dbReference type="AlphaFoldDB" id="A0A554S7B9"/>
<evidence type="ECO:0000313" key="2">
    <source>
        <dbReference type="EMBL" id="TSD62232.1"/>
    </source>
</evidence>
<dbReference type="Gene3D" id="3.10.450.50">
    <property type="match status" value="1"/>
</dbReference>
<gene>
    <name evidence="2" type="ORF">FNM00_12840</name>
</gene>
<name>A0A554S7B9_9ACTN</name>
<dbReference type="Proteomes" id="UP000316988">
    <property type="component" value="Unassembled WGS sequence"/>
</dbReference>
<proteinExistence type="predicted"/>
<organism evidence="2 3">
    <name type="scientific">Aeromicrobium piscarium</name>
    <dbReference type="NCBI Taxonomy" id="2590901"/>
    <lineage>
        <taxon>Bacteria</taxon>
        <taxon>Bacillati</taxon>
        <taxon>Actinomycetota</taxon>
        <taxon>Actinomycetes</taxon>
        <taxon>Propionibacteriales</taxon>
        <taxon>Nocardioidaceae</taxon>
        <taxon>Aeromicrobium</taxon>
    </lineage>
</organism>
<evidence type="ECO:0000313" key="3">
    <source>
        <dbReference type="Proteomes" id="UP000316988"/>
    </source>
</evidence>
<dbReference type="InterPro" id="IPR037401">
    <property type="entry name" value="SnoaL-like"/>
</dbReference>
<dbReference type="OrthoDB" id="1163083at2"/>
<reference evidence="2 3" key="1">
    <citation type="submission" date="2019-07" db="EMBL/GenBank/DDBJ databases">
        <authorList>
            <person name="Zhao L.H."/>
        </authorList>
    </citation>
    <scope>NUCLEOTIDE SEQUENCE [LARGE SCALE GENOMIC DNA]</scope>
    <source>
        <strain evidence="2 3">Co35</strain>
    </source>
</reference>
<dbReference type="RefSeq" id="WP_143913947.1">
    <property type="nucleotide sequence ID" value="NZ_VLNT01000010.1"/>
</dbReference>
<feature type="domain" description="SnoaL-like" evidence="1">
    <location>
        <begin position="5"/>
        <end position="100"/>
    </location>
</feature>
<keyword evidence="3" id="KW-1185">Reference proteome</keyword>
<dbReference type="SUPFAM" id="SSF54427">
    <property type="entry name" value="NTF2-like"/>
    <property type="match status" value="1"/>
</dbReference>
<evidence type="ECO:0000259" key="1">
    <source>
        <dbReference type="Pfam" id="PF12680"/>
    </source>
</evidence>
<dbReference type="EMBL" id="VLNT01000010">
    <property type="protein sequence ID" value="TSD62232.1"/>
    <property type="molecule type" value="Genomic_DNA"/>
</dbReference>